<evidence type="ECO:0000313" key="2">
    <source>
        <dbReference type="EMBL" id="MDA0567151.1"/>
    </source>
</evidence>
<keyword evidence="1" id="KW-0812">Transmembrane</keyword>
<dbReference type="Proteomes" id="UP001140076">
    <property type="component" value="Unassembled WGS sequence"/>
</dbReference>
<evidence type="ECO:0000313" key="3">
    <source>
        <dbReference type="Proteomes" id="UP001140076"/>
    </source>
</evidence>
<name>A0A9X3NRV7_9ACTN</name>
<accession>A0A9X3NRV7</accession>
<organism evidence="2 3">
    <name type="scientific">Streptomonospora mangrovi</name>
    <dbReference type="NCBI Taxonomy" id="2883123"/>
    <lineage>
        <taxon>Bacteria</taxon>
        <taxon>Bacillati</taxon>
        <taxon>Actinomycetota</taxon>
        <taxon>Actinomycetes</taxon>
        <taxon>Streptosporangiales</taxon>
        <taxon>Nocardiopsidaceae</taxon>
        <taxon>Streptomonospora</taxon>
    </lineage>
</organism>
<protein>
    <recommendedName>
        <fullName evidence="4">AtpZ/AtpI family protein</fullName>
    </recommendedName>
</protein>
<keyword evidence="1" id="KW-1133">Transmembrane helix</keyword>
<dbReference type="AlphaFoldDB" id="A0A9X3NRV7"/>
<keyword evidence="3" id="KW-1185">Reference proteome</keyword>
<dbReference type="RefSeq" id="WP_270074402.1">
    <property type="nucleotide sequence ID" value="NZ_JAJAQC010000050.1"/>
</dbReference>
<feature type="transmembrane region" description="Helical" evidence="1">
    <location>
        <begin position="48"/>
        <end position="70"/>
    </location>
</feature>
<dbReference type="EMBL" id="JAJAQC010000050">
    <property type="protein sequence ID" value="MDA0567151.1"/>
    <property type="molecule type" value="Genomic_DNA"/>
</dbReference>
<reference evidence="2" key="1">
    <citation type="submission" date="2021-10" db="EMBL/GenBank/DDBJ databases">
        <title>Streptomonospora sp. nov., isolated from mangrove soil.</title>
        <authorList>
            <person name="Chen X."/>
            <person name="Ge X."/>
            <person name="Liu W."/>
        </authorList>
    </citation>
    <scope>NUCLEOTIDE SEQUENCE</scope>
    <source>
        <strain evidence="2">S1-112</strain>
    </source>
</reference>
<evidence type="ECO:0008006" key="4">
    <source>
        <dbReference type="Google" id="ProtNLM"/>
    </source>
</evidence>
<feature type="transmembrane region" description="Helical" evidence="1">
    <location>
        <begin position="21"/>
        <end position="42"/>
    </location>
</feature>
<gene>
    <name evidence="2" type="ORF">LG943_22935</name>
</gene>
<sequence>MNDRPGTGEAPKSPEADGMTLFSYLLAGPLVFGGAGWLADWLLGLSTVFLPIGVLLGMAGAIYLIVVPYVRS</sequence>
<keyword evidence="1" id="KW-0472">Membrane</keyword>
<evidence type="ECO:0000256" key="1">
    <source>
        <dbReference type="SAM" id="Phobius"/>
    </source>
</evidence>
<proteinExistence type="predicted"/>
<comment type="caution">
    <text evidence="2">The sequence shown here is derived from an EMBL/GenBank/DDBJ whole genome shotgun (WGS) entry which is preliminary data.</text>
</comment>